<sequence length="140" mass="15625">MNGNQCNVSKVCMCDTHSGCCGATTKRTIVGGWAFAWWFVTDVQRISLEVMTVNPVCEHVETSQGVPLTVTGVAQIKIMRADDLLKTAAEQFLGVPVNQLRSTVNQTLEGHLRAILGLYYLDIQRGWQQKKVQERKELSE</sequence>
<dbReference type="InterPro" id="IPR036013">
    <property type="entry name" value="Band_7/SPFH_dom_sf"/>
</dbReference>
<organism evidence="6 7">
    <name type="scientific">Orchesella cincta</name>
    <name type="common">Springtail</name>
    <name type="synonym">Podura cincta</name>
    <dbReference type="NCBI Taxonomy" id="48709"/>
    <lineage>
        <taxon>Eukaryota</taxon>
        <taxon>Metazoa</taxon>
        <taxon>Ecdysozoa</taxon>
        <taxon>Arthropoda</taxon>
        <taxon>Hexapoda</taxon>
        <taxon>Collembola</taxon>
        <taxon>Entomobryomorpha</taxon>
        <taxon>Entomobryoidea</taxon>
        <taxon>Orchesellidae</taxon>
        <taxon>Orchesellinae</taxon>
        <taxon>Orchesella</taxon>
    </lineage>
</organism>
<comment type="caution">
    <text evidence="6">The sequence shown here is derived from an EMBL/GenBank/DDBJ whole genome shotgun (WGS) entry which is preliminary data.</text>
</comment>
<name>A0A1D2MH32_ORCCI</name>
<proteinExistence type="inferred from homology"/>
<keyword evidence="7" id="KW-1185">Reference proteome</keyword>
<dbReference type="GO" id="GO:0045661">
    <property type="term" value="P:regulation of myoblast differentiation"/>
    <property type="evidence" value="ECO:0007669"/>
    <property type="project" value="TreeGrafter"/>
</dbReference>
<dbReference type="Proteomes" id="UP000094527">
    <property type="component" value="Unassembled WGS sequence"/>
</dbReference>
<dbReference type="GO" id="GO:0002020">
    <property type="term" value="F:protease binding"/>
    <property type="evidence" value="ECO:0007669"/>
    <property type="project" value="TreeGrafter"/>
</dbReference>
<dbReference type="PANTHER" id="PTHR13806">
    <property type="entry name" value="FLOTILLIN-RELATED"/>
    <property type="match status" value="1"/>
</dbReference>
<evidence type="ECO:0000256" key="3">
    <source>
        <dbReference type="ARBA" id="ARBA00023136"/>
    </source>
</evidence>
<evidence type="ECO:0000256" key="4">
    <source>
        <dbReference type="RuleBase" id="RU366054"/>
    </source>
</evidence>
<comment type="similarity">
    <text evidence="2 4">Belongs to the band 7/mec-2 family. Flotillin subfamily.</text>
</comment>
<reference evidence="6 7" key="1">
    <citation type="journal article" date="2016" name="Genome Biol. Evol.">
        <title>Gene Family Evolution Reflects Adaptation to Soil Environmental Stressors in the Genome of the Collembolan Orchesella cincta.</title>
        <authorList>
            <person name="Faddeeva-Vakhrusheva A."/>
            <person name="Derks M.F."/>
            <person name="Anvar S.Y."/>
            <person name="Agamennone V."/>
            <person name="Suring W."/>
            <person name="Smit S."/>
            <person name="van Straalen N.M."/>
            <person name="Roelofs D."/>
        </authorList>
    </citation>
    <scope>NUCLEOTIDE SEQUENCE [LARGE SCALE GENOMIC DNA]</scope>
    <source>
        <tissue evidence="6">Mixed pool</tissue>
    </source>
</reference>
<dbReference type="Pfam" id="PF01145">
    <property type="entry name" value="Band_7"/>
    <property type="match status" value="1"/>
</dbReference>
<dbReference type="OMA" id="THGQGES"/>
<evidence type="ECO:0000256" key="2">
    <source>
        <dbReference type="ARBA" id="ARBA00007161"/>
    </source>
</evidence>
<dbReference type="STRING" id="48709.A0A1D2MH32"/>
<dbReference type="InterPro" id="IPR027705">
    <property type="entry name" value="Flotillin_fam"/>
</dbReference>
<dbReference type="GO" id="GO:0072659">
    <property type="term" value="P:protein localization to plasma membrane"/>
    <property type="evidence" value="ECO:0007669"/>
    <property type="project" value="TreeGrafter"/>
</dbReference>
<dbReference type="GO" id="GO:0016600">
    <property type="term" value="C:flotillin complex"/>
    <property type="evidence" value="ECO:0007669"/>
    <property type="project" value="TreeGrafter"/>
</dbReference>
<dbReference type="AlphaFoldDB" id="A0A1D2MH32"/>
<dbReference type="SUPFAM" id="SSF117892">
    <property type="entry name" value="Band 7/SPFH domain"/>
    <property type="match status" value="1"/>
</dbReference>
<dbReference type="CDD" id="cd03399">
    <property type="entry name" value="SPFH_flotillin"/>
    <property type="match status" value="1"/>
</dbReference>
<accession>A0A1D2MH32</accession>
<dbReference type="OrthoDB" id="6080404at2759"/>
<evidence type="ECO:0000256" key="1">
    <source>
        <dbReference type="ARBA" id="ARBA00004370"/>
    </source>
</evidence>
<dbReference type="Gene3D" id="3.30.479.30">
    <property type="entry name" value="Band 7 domain"/>
    <property type="match status" value="1"/>
</dbReference>
<evidence type="ECO:0000313" key="6">
    <source>
        <dbReference type="EMBL" id="ODM92289.1"/>
    </source>
</evidence>
<dbReference type="PANTHER" id="PTHR13806:SF46">
    <property type="entry name" value="FLOTILLIN-1-RELATED"/>
    <property type="match status" value="1"/>
</dbReference>
<keyword evidence="3" id="KW-0472">Membrane</keyword>
<feature type="domain" description="Band 7" evidence="5">
    <location>
        <begin position="26"/>
        <end position="120"/>
    </location>
</feature>
<gene>
    <name evidence="6" type="ORF">Ocin01_14394</name>
</gene>
<dbReference type="InterPro" id="IPR001107">
    <property type="entry name" value="Band_7"/>
</dbReference>
<dbReference type="EMBL" id="LJIJ01001277">
    <property type="protein sequence ID" value="ODM92289.1"/>
    <property type="molecule type" value="Genomic_DNA"/>
</dbReference>
<evidence type="ECO:0000259" key="5">
    <source>
        <dbReference type="Pfam" id="PF01145"/>
    </source>
</evidence>
<protein>
    <submittedName>
        <fullName evidence="6">Flotillin-2</fullName>
    </submittedName>
</protein>
<dbReference type="GO" id="GO:0031410">
    <property type="term" value="C:cytoplasmic vesicle"/>
    <property type="evidence" value="ECO:0007669"/>
    <property type="project" value="TreeGrafter"/>
</dbReference>
<comment type="subcellular location">
    <subcellularLocation>
        <location evidence="1">Membrane</location>
    </subcellularLocation>
</comment>
<evidence type="ECO:0000313" key="7">
    <source>
        <dbReference type="Proteomes" id="UP000094527"/>
    </source>
</evidence>